<dbReference type="Proteomes" id="UP000655589">
    <property type="component" value="Unassembled WGS sequence"/>
</dbReference>
<dbReference type="RefSeq" id="WP_171105892.1">
    <property type="nucleotide sequence ID" value="NZ_BMPT01000012.1"/>
</dbReference>
<dbReference type="Gene3D" id="3.40.50.1820">
    <property type="entry name" value="alpha/beta hydrolase"/>
    <property type="match status" value="1"/>
</dbReference>
<proteinExistence type="predicted"/>
<sequence>MSFLSSTRRRTLGAAIGVAASAALALGLGAGAAQAHPDPHGPGHGSHEKPTVVLVHGAFADASGWGGVIERLERDGYPVIAVGNPLRGLQSDSDYVRSVLDSVGGDVVLVGHSYGGGVITNAASGADNVDALVYVAAFAPDQGETIGQFNDPEQYPGSQLEPDALVLRPYPGGVDATLDPAVFREVFAADLPQRQTRIMAATQRPANVAVLEEESQSEPAWKTIPSWYQISTQDHALSPVAQRFFAERMGAHTSSIKASHAGYVSHPAETASVIEQAARATD</sequence>
<keyword evidence="3" id="KW-0378">Hydrolase</keyword>
<feature type="domain" description="AB hydrolase-1" evidence="2">
    <location>
        <begin position="52"/>
        <end position="272"/>
    </location>
</feature>
<dbReference type="PANTHER" id="PTHR37017">
    <property type="entry name" value="AB HYDROLASE-1 DOMAIN-CONTAINING PROTEIN-RELATED"/>
    <property type="match status" value="1"/>
</dbReference>
<protein>
    <submittedName>
        <fullName evidence="3">Alpha/beta hydrolase</fullName>
    </submittedName>
</protein>
<dbReference type="InterPro" id="IPR052897">
    <property type="entry name" value="Sec-Metab_Biosynth_Hydrolase"/>
</dbReference>
<dbReference type="AlphaFoldDB" id="A0A8H9GK90"/>
<dbReference type="InterPro" id="IPR029058">
    <property type="entry name" value="AB_hydrolase_fold"/>
</dbReference>
<dbReference type="EMBL" id="BMPT01000012">
    <property type="protein sequence ID" value="GGM32751.1"/>
    <property type="molecule type" value="Genomic_DNA"/>
</dbReference>
<reference evidence="3" key="2">
    <citation type="submission" date="2020-09" db="EMBL/GenBank/DDBJ databases">
        <authorList>
            <person name="Sun Q."/>
            <person name="Ohkuma M."/>
        </authorList>
    </citation>
    <scope>NUCLEOTIDE SEQUENCE</scope>
    <source>
        <strain evidence="3">JCM 3051</strain>
    </source>
</reference>
<name>A0A8H9GK90_9MICO</name>
<feature type="signal peptide" evidence="1">
    <location>
        <begin position="1"/>
        <end position="35"/>
    </location>
</feature>
<keyword evidence="1" id="KW-0732">Signal</keyword>
<keyword evidence="4" id="KW-1185">Reference proteome</keyword>
<evidence type="ECO:0000313" key="4">
    <source>
        <dbReference type="Proteomes" id="UP000655589"/>
    </source>
</evidence>
<reference evidence="3" key="1">
    <citation type="journal article" date="2014" name="Int. J. Syst. Evol. Microbiol.">
        <title>Complete genome sequence of Corynebacterium casei LMG S-19264T (=DSM 44701T), isolated from a smear-ripened cheese.</title>
        <authorList>
            <consortium name="US DOE Joint Genome Institute (JGI-PGF)"/>
            <person name="Walter F."/>
            <person name="Albersmeier A."/>
            <person name="Kalinowski J."/>
            <person name="Ruckert C."/>
        </authorList>
    </citation>
    <scope>NUCLEOTIDE SEQUENCE</scope>
    <source>
        <strain evidence="3">JCM 3051</strain>
    </source>
</reference>
<evidence type="ECO:0000256" key="1">
    <source>
        <dbReference type="SAM" id="SignalP"/>
    </source>
</evidence>
<dbReference type="Pfam" id="PF12697">
    <property type="entry name" value="Abhydrolase_6"/>
    <property type="match status" value="1"/>
</dbReference>
<dbReference type="InterPro" id="IPR000073">
    <property type="entry name" value="AB_hydrolase_1"/>
</dbReference>
<organism evidence="3 4">
    <name type="scientific">Promicromonospora citrea</name>
    <dbReference type="NCBI Taxonomy" id="43677"/>
    <lineage>
        <taxon>Bacteria</taxon>
        <taxon>Bacillati</taxon>
        <taxon>Actinomycetota</taxon>
        <taxon>Actinomycetes</taxon>
        <taxon>Micrococcales</taxon>
        <taxon>Promicromonosporaceae</taxon>
        <taxon>Promicromonospora</taxon>
    </lineage>
</organism>
<gene>
    <name evidence="3" type="ORF">GCM10010102_30300</name>
</gene>
<accession>A0A8H9GK90</accession>
<dbReference type="PANTHER" id="PTHR37017:SF11">
    <property type="entry name" value="ESTERASE_LIPASE_THIOESTERASE DOMAIN-CONTAINING PROTEIN"/>
    <property type="match status" value="1"/>
</dbReference>
<dbReference type="PROSITE" id="PS51318">
    <property type="entry name" value="TAT"/>
    <property type="match status" value="1"/>
</dbReference>
<evidence type="ECO:0000259" key="2">
    <source>
        <dbReference type="Pfam" id="PF12697"/>
    </source>
</evidence>
<dbReference type="GO" id="GO:0016787">
    <property type="term" value="F:hydrolase activity"/>
    <property type="evidence" value="ECO:0007669"/>
    <property type="project" value="UniProtKB-KW"/>
</dbReference>
<evidence type="ECO:0000313" key="3">
    <source>
        <dbReference type="EMBL" id="GGM32751.1"/>
    </source>
</evidence>
<dbReference type="SUPFAM" id="SSF53474">
    <property type="entry name" value="alpha/beta-Hydrolases"/>
    <property type="match status" value="1"/>
</dbReference>
<feature type="chain" id="PRO_5034293317" evidence="1">
    <location>
        <begin position="36"/>
        <end position="282"/>
    </location>
</feature>
<dbReference type="InterPro" id="IPR006311">
    <property type="entry name" value="TAT_signal"/>
</dbReference>
<comment type="caution">
    <text evidence="3">The sequence shown here is derived from an EMBL/GenBank/DDBJ whole genome shotgun (WGS) entry which is preliminary data.</text>
</comment>